<evidence type="ECO:0000313" key="1">
    <source>
        <dbReference type="EMBL" id="KKL11368.1"/>
    </source>
</evidence>
<accession>A0A0F9DH95</accession>
<proteinExistence type="predicted"/>
<organism evidence="1">
    <name type="scientific">marine sediment metagenome</name>
    <dbReference type="NCBI Taxonomy" id="412755"/>
    <lineage>
        <taxon>unclassified sequences</taxon>
        <taxon>metagenomes</taxon>
        <taxon>ecological metagenomes</taxon>
    </lineage>
</organism>
<sequence>MTDAIDLDTEPTLTVPNEHCELCGHPMPEGVIGWCADCPGNEVTSRAEAYEDFYSWGGWRRAFGEYTDEEWELVKHRTTCGRTPS</sequence>
<name>A0A0F9DH95_9ZZZZ</name>
<comment type="caution">
    <text evidence="1">The sequence shown here is derived from an EMBL/GenBank/DDBJ whole genome shotgun (WGS) entry which is preliminary data.</text>
</comment>
<dbReference type="EMBL" id="LAZR01041683">
    <property type="protein sequence ID" value="KKL11368.1"/>
    <property type="molecule type" value="Genomic_DNA"/>
</dbReference>
<gene>
    <name evidence="1" type="ORF">LCGC14_2546490</name>
</gene>
<dbReference type="AlphaFoldDB" id="A0A0F9DH95"/>
<protein>
    <submittedName>
        <fullName evidence="1">Uncharacterized protein</fullName>
    </submittedName>
</protein>
<reference evidence="1" key="1">
    <citation type="journal article" date="2015" name="Nature">
        <title>Complex archaea that bridge the gap between prokaryotes and eukaryotes.</title>
        <authorList>
            <person name="Spang A."/>
            <person name="Saw J.H."/>
            <person name="Jorgensen S.L."/>
            <person name="Zaremba-Niedzwiedzka K."/>
            <person name="Martijn J."/>
            <person name="Lind A.E."/>
            <person name="van Eijk R."/>
            <person name="Schleper C."/>
            <person name="Guy L."/>
            <person name="Ettema T.J."/>
        </authorList>
    </citation>
    <scope>NUCLEOTIDE SEQUENCE</scope>
</reference>